<accession>A0A6M2BNW3</accession>
<keyword evidence="1" id="KW-0732">Signal</keyword>
<feature type="signal peptide" evidence="1">
    <location>
        <begin position="1"/>
        <end position="25"/>
    </location>
</feature>
<organism evidence="2 3">
    <name type="scientific">Solimonas terrae</name>
    <dbReference type="NCBI Taxonomy" id="1396819"/>
    <lineage>
        <taxon>Bacteria</taxon>
        <taxon>Pseudomonadati</taxon>
        <taxon>Pseudomonadota</taxon>
        <taxon>Gammaproteobacteria</taxon>
        <taxon>Nevskiales</taxon>
        <taxon>Nevskiaceae</taxon>
        <taxon>Solimonas</taxon>
    </lineage>
</organism>
<gene>
    <name evidence="2" type="ORF">G7Y85_05280</name>
</gene>
<dbReference type="EMBL" id="JAAMOW010000002">
    <property type="protein sequence ID" value="NGY04168.1"/>
    <property type="molecule type" value="Genomic_DNA"/>
</dbReference>
<evidence type="ECO:0000313" key="2">
    <source>
        <dbReference type="EMBL" id="NGY04168.1"/>
    </source>
</evidence>
<dbReference type="RefSeq" id="WP_166252880.1">
    <property type="nucleotide sequence ID" value="NZ_JAAMOW010000002.1"/>
</dbReference>
<feature type="chain" id="PRO_5026656813" description="DUF3313 domain-containing protein" evidence="1">
    <location>
        <begin position="26"/>
        <end position="362"/>
    </location>
</feature>
<proteinExistence type="predicted"/>
<evidence type="ECO:0008006" key="4">
    <source>
        <dbReference type="Google" id="ProtNLM"/>
    </source>
</evidence>
<sequence length="362" mass="37383">MKAAGIIVWATMLAVTSLAGTAALADDGAAAAATDTAALAAGGNAGIGLPDIDADTYFDGAEGGTFGKKVSKLLGHSNRVAVAGFRVVFITEADASASVRPSYLPGRDTTGAHASIHVSVDGVDNATRQAITDRAYANLLAALKAAGREVVPASELQPLFARLELTPSSVDAPYSKSAYGRTGVAFSPSGMPMWWWSALDGWGNLGAFGQHNMRTVPEFSKDLNAYVISPTFVVDFAQLSSSGNHSGLAANSAEVGVSLRIAVTDMITGLVRADEVKGGLTASGDDAYIRLTKPFTTDLSFADLAETESRKTTGFMALMTGSSKSKSTQVATTDDARYSAAANATLDQATGALARFFQQHAP</sequence>
<protein>
    <recommendedName>
        <fullName evidence="4">DUF3313 domain-containing protein</fullName>
    </recommendedName>
</protein>
<keyword evidence="3" id="KW-1185">Reference proteome</keyword>
<reference evidence="2 3" key="1">
    <citation type="journal article" date="2014" name="Int. J. Syst. Evol. Microbiol.">
        <title>Solimonas terrae sp. nov., isolated from soil.</title>
        <authorList>
            <person name="Kim S.J."/>
            <person name="Moon J.Y."/>
            <person name="Weon H.Y."/>
            <person name="Ahn J.H."/>
            <person name="Chen W.M."/>
            <person name="Kwon S.W."/>
        </authorList>
    </citation>
    <scope>NUCLEOTIDE SEQUENCE [LARGE SCALE GENOMIC DNA]</scope>
    <source>
        <strain evidence="2 3">KIS83-12</strain>
    </source>
</reference>
<dbReference type="AlphaFoldDB" id="A0A6M2BNW3"/>
<comment type="caution">
    <text evidence="2">The sequence shown here is derived from an EMBL/GenBank/DDBJ whole genome shotgun (WGS) entry which is preliminary data.</text>
</comment>
<evidence type="ECO:0000256" key="1">
    <source>
        <dbReference type="SAM" id="SignalP"/>
    </source>
</evidence>
<name>A0A6M2BNW3_9GAMM</name>
<evidence type="ECO:0000313" key="3">
    <source>
        <dbReference type="Proteomes" id="UP000472676"/>
    </source>
</evidence>
<dbReference type="Proteomes" id="UP000472676">
    <property type="component" value="Unassembled WGS sequence"/>
</dbReference>